<proteinExistence type="inferred from homology"/>
<comment type="subcellular location">
    <subcellularLocation>
        <location evidence="2">Cytoplasm</location>
    </subcellularLocation>
    <subcellularLocation>
        <location evidence="1">Nucleus</location>
    </subcellularLocation>
</comment>
<dbReference type="OMA" id="HQRVIGK"/>
<keyword evidence="5" id="KW-0819">tRNA processing</keyword>
<evidence type="ECO:0000256" key="6">
    <source>
        <dbReference type="ARBA" id="ARBA00023242"/>
    </source>
</evidence>
<comment type="function">
    <text evidence="7">Component of the EKC/KEOPS complex that is required for the formation of a threonylcarbamoyl group on adenosine at position 37 (t(6)A37) in tRNAs that read codons beginning with adenine. The complex is probably involved in the transfer of the threonylcarbamoyl moiety of threonylcarbamoyl-AMP (TC-AMP) to the N6 group of A37. LAGE3 functions as a dimerization module for the complex.</text>
</comment>
<evidence type="ECO:0000256" key="4">
    <source>
        <dbReference type="ARBA" id="ARBA00022490"/>
    </source>
</evidence>
<dbReference type="PANTHER" id="PTHR31283">
    <property type="entry name" value="EKC/KEOPS COMPLEX SUBUNIT PCC1 FAMILY MEMBER"/>
    <property type="match status" value="1"/>
</dbReference>
<reference evidence="11" key="2">
    <citation type="submission" date="2025-09" db="UniProtKB">
        <authorList>
            <consortium name="Ensembl"/>
        </authorList>
    </citation>
    <scope>IDENTIFICATION</scope>
</reference>
<reference evidence="11" key="1">
    <citation type="submission" date="2025-08" db="UniProtKB">
        <authorList>
            <consortium name="Ensembl"/>
        </authorList>
    </citation>
    <scope>IDENTIFICATION</scope>
</reference>
<organism evidence="11 12">
    <name type="scientific">Suricata suricatta</name>
    <name type="common">Meerkat</name>
    <dbReference type="NCBI Taxonomy" id="37032"/>
    <lineage>
        <taxon>Eukaryota</taxon>
        <taxon>Metazoa</taxon>
        <taxon>Chordata</taxon>
        <taxon>Craniata</taxon>
        <taxon>Vertebrata</taxon>
        <taxon>Euteleostomi</taxon>
        <taxon>Mammalia</taxon>
        <taxon>Eutheria</taxon>
        <taxon>Laurasiatheria</taxon>
        <taxon>Carnivora</taxon>
        <taxon>Feliformia</taxon>
        <taxon>Herpestidae</taxon>
        <taxon>Suricata</taxon>
    </lineage>
</organism>
<evidence type="ECO:0000256" key="3">
    <source>
        <dbReference type="ARBA" id="ARBA00007073"/>
    </source>
</evidence>
<dbReference type="Pfam" id="PF09341">
    <property type="entry name" value="Pcc1"/>
    <property type="match status" value="1"/>
</dbReference>
<keyword evidence="6" id="KW-0539">Nucleus</keyword>
<dbReference type="GO" id="GO:0070525">
    <property type="term" value="P:tRNA threonylcarbamoyladenosine metabolic process"/>
    <property type="evidence" value="ECO:0007669"/>
    <property type="project" value="TreeGrafter"/>
</dbReference>
<comment type="subunit">
    <text evidence="8">Component of the EKC/KEOPS complex composed of at least GON7, TP53RK, TPRKB, OSGEP and LAGE3; the whole complex dimerizes.</text>
</comment>
<accession>A0A673UKL7</accession>
<dbReference type="GO" id="GO:0005634">
    <property type="term" value="C:nucleus"/>
    <property type="evidence" value="ECO:0007669"/>
    <property type="project" value="UniProtKB-SubCell"/>
</dbReference>
<sequence>MQAAGAGGGAGGPGDGREGQGRRRGLGRVPGPGHVPGPAADASSTTGGSDTRVHILALCVPFPSETEAEVACASLAPDHTTHGTTVEQELSVFGSILLVHCRAENPNLLRASIVNFLNHLSMVMESLELIRSHTAR</sequence>
<evidence type="ECO:0000256" key="5">
    <source>
        <dbReference type="ARBA" id="ARBA00022694"/>
    </source>
</evidence>
<evidence type="ECO:0000256" key="9">
    <source>
        <dbReference type="ARBA" id="ARBA00076355"/>
    </source>
</evidence>
<dbReference type="FunFam" id="3.30.310.50:FF:000005">
    <property type="entry name" value="L antigen family member 3"/>
    <property type="match status" value="1"/>
</dbReference>
<protein>
    <recommendedName>
        <fullName evidence="9">L antigen family member 3</fullName>
    </recommendedName>
</protein>
<dbReference type="GO" id="GO:0005737">
    <property type="term" value="C:cytoplasm"/>
    <property type="evidence" value="ECO:0007669"/>
    <property type="project" value="UniProtKB-SubCell"/>
</dbReference>
<evidence type="ECO:0000256" key="10">
    <source>
        <dbReference type="SAM" id="MobiDB-lite"/>
    </source>
</evidence>
<dbReference type="AlphaFoldDB" id="A0A673UKL7"/>
<dbReference type="InterPro" id="IPR015419">
    <property type="entry name" value="CTAG/Pcc1"/>
</dbReference>
<dbReference type="Proteomes" id="UP000472268">
    <property type="component" value="Unplaced"/>
</dbReference>
<dbReference type="GO" id="GO:0008033">
    <property type="term" value="P:tRNA processing"/>
    <property type="evidence" value="ECO:0007669"/>
    <property type="project" value="UniProtKB-KW"/>
</dbReference>
<evidence type="ECO:0000313" key="11">
    <source>
        <dbReference type="Ensembl" id="ENSSSUP00005024999.1"/>
    </source>
</evidence>
<dbReference type="Ensembl" id="ENSSSUT00005028601.1">
    <property type="protein sequence ID" value="ENSSSUP00005024999.1"/>
    <property type="gene ID" value="ENSSSUG00005016270.1"/>
</dbReference>
<dbReference type="PANTHER" id="PTHR31283:SF19">
    <property type="entry name" value="EKC_KEOPS COMPLEX SUBUNIT LAGE3"/>
    <property type="match status" value="1"/>
</dbReference>
<name>A0A673UKL7_SURSU</name>
<comment type="similarity">
    <text evidence="3">Belongs to the CTAG/PCC1 family.</text>
</comment>
<evidence type="ECO:0000256" key="8">
    <source>
        <dbReference type="ARBA" id="ARBA00062157"/>
    </source>
</evidence>
<feature type="compositionally biased region" description="Low complexity" evidence="10">
    <location>
        <begin position="27"/>
        <end position="42"/>
    </location>
</feature>
<keyword evidence="4" id="KW-0963">Cytoplasm</keyword>
<dbReference type="GO" id="GO:0000408">
    <property type="term" value="C:EKC/KEOPS complex"/>
    <property type="evidence" value="ECO:0007669"/>
    <property type="project" value="TreeGrafter"/>
</dbReference>
<evidence type="ECO:0000256" key="1">
    <source>
        <dbReference type="ARBA" id="ARBA00004123"/>
    </source>
</evidence>
<keyword evidence="12" id="KW-1185">Reference proteome</keyword>
<feature type="compositionally biased region" description="Gly residues" evidence="10">
    <location>
        <begin position="1"/>
        <end position="14"/>
    </location>
</feature>
<feature type="region of interest" description="Disordered" evidence="10">
    <location>
        <begin position="1"/>
        <end position="49"/>
    </location>
</feature>
<dbReference type="Gene3D" id="3.30.310.50">
    <property type="entry name" value="Alpha-D-phosphohexomutase, C-terminal domain"/>
    <property type="match status" value="1"/>
</dbReference>
<evidence type="ECO:0000313" key="12">
    <source>
        <dbReference type="Proteomes" id="UP000472268"/>
    </source>
</evidence>
<evidence type="ECO:0000256" key="7">
    <source>
        <dbReference type="ARBA" id="ARBA00053047"/>
    </source>
</evidence>
<evidence type="ECO:0000256" key="2">
    <source>
        <dbReference type="ARBA" id="ARBA00004496"/>
    </source>
</evidence>